<protein>
    <submittedName>
        <fullName evidence="2">Uncharacterized protein</fullName>
    </submittedName>
</protein>
<dbReference type="OrthoDB" id="10006218at2759"/>
<feature type="transmembrane region" description="Helical" evidence="1">
    <location>
        <begin position="12"/>
        <end position="33"/>
    </location>
</feature>
<organism evidence="2">
    <name type="scientific">Octopus bimaculoides</name>
    <name type="common">California two-spotted octopus</name>
    <dbReference type="NCBI Taxonomy" id="37653"/>
    <lineage>
        <taxon>Eukaryota</taxon>
        <taxon>Metazoa</taxon>
        <taxon>Spiralia</taxon>
        <taxon>Lophotrochozoa</taxon>
        <taxon>Mollusca</taxon>
        <taxon>Cephalopoda</taxon>
        <taxon>Coleoidea</taxon>
        <taxon>Octopodiformes</taxon>
        <taxon>Octopoda</taxon>
        <taxon>Incirrata</taxon>
        <taxon>Octopodidae</taxon>
        <taxon>Octopus</taxon>
    </lineage>
</organism>
<dbReference type="AlphaFoldDB" id="A0A0L8FLM2"/>
<evidence type="ECO:0000313" key="2">
    <source>
        <dbReference type="EMBL" id="KOF65557.1"/>
    </source>
</evidence>
<gene>
    <name evidence="2" type="ORF">OCBIM_22015174mg</name>
</gene>
<keyword evidence="1" id="KW-1133">Transmembrane helix</keyword>
<keyword evidence="1" id="KW-0812">Transmembrane</keyword>
<accession>A0A0L8FLM2</accession>
<name>A0A0L8FLM2_OCTBM</name>
<reference evidence="2" key="1">
    <citation type="submission" date="2015-07" db="EMBL/GenBank/DDBJ databases">
        <title>MeaNS - Measles Nucleotide Surveillance Program.</title>
        <authorList>
            <person name="Tran T."/>
            <person name="Druce J."/>
        </authorList>
    </citation>
    <scope>NUCLEOTIDE SEQUENCE</scope>
    <source>
        <strain evidence="2">UCB-OBI-ISO-001</strain>
        <tissue evidence="2">Gonad</tissue>
    </source>
</reference>
<evidence type="ECO:0000256" key="1">
    <source>
        <dbReference type="SAM" id="Phobius"/>
    </source>
</evidence>
<dbReference type="EMBL" id="KQ429178">
    <property type="protein sequence ID" value="KOF65557.1"/>
    <property type="molecule type" value="Genomic_DNA"/>
</dbReference>
<sequence length="71" mass="8377">MGNIKTSLRKRWFFLRMFFVCGVVITLLLYIVFSQRVKVIPATDSWDIPVIWSPIKDVGVIFMQLSEYSIY</sequence>
<proteinExistence type="predicted"/>
<keyword evidence="1" id="KW-0472">Membrane</keyword>